<sequence length="408" mass="46077">MSFIHSNLFRLILPLILTVIIFIGLNNITLLVQANITLASQMPYFLFAICILLCQSFNQGRMGMVAVAMAVAYWVIQTRLQSSLSTGTTKIEFLLLAFTFPTACISVYLFPEKRFFTMSSVLYVSIVAILFGWGAITVEYVNNNGINDTWQNILFIIPEVSLLPFIIILYSLLLVFLFAILILRNNRPIDVAVYSSLCISTFTFVFFQYPFISSILFSLGGILLAVGVITTSHELAYVDQLTNIPGRRALDTELKHLGKKYTLAMLDVDHFKKFNDTYGHDTGDDVLKLVASLLNETNGNAKVYRYGGEEFTILFKNKYQDQAIDYLEELREKIAEYDIILRNRSDRPKNDKTGEKKRGHSERSNSVRVTISIGVADSSESRNTQHVLKAADEALYRAKKSGRNKVSV</sequence>
<dbReference type="Proteomes" id="UP001210678">
    <property type="component" value="Unassembled WGS sequence"/>
</dbReference>
<evidence type="ECO:0000313" key="6">
    <source>
        <dbReference type="EMBL" id="MDB1126270.1"/>
    </source>
</evidence>
<feature type="transmembrane region" description="Helical" evidence="4">
    <location>
        <begin position="191"/>
        <end position="209"/>
    </location>
</feature>
<dbReference type="InterPro" id="IPR000160">
    <property type="entry name" value="GGDEF_dom"/>
</dbReference>
<dbReference type="Pfam" id="PF00990">
    <property type="entry name" value="GGDEF"/>
    <property type="match status" value="1"/>
</dbReference>
<feature type="transmembrane region" description="Helical" evidence="4">
    <location>
        <begin position="162"/>
        <end position="184"/>
    </location>
</feature>
<keyword evidence="4" id="KW-1133">Transmembrane helix</keyword>
<dbReference type="EC" id="2.7.7.65" evidence="1"/>
<feature type="compositionally biased region" description="Basic and acidic residues" evidence="3">
    <location>
        <begin position="345"/>
        <end position="365"/>
    </location>
</feature>
<dbReference type="RefSeq" id="WP_272140747.1">
    <property type="nucleotide sequence ID" value="NZ_JAQLOI010000003.1"/>
</dbReference>
<organism evidence="6 7">
    <name type="scientific">Vibrio algarum</name>
    <dbReference type="NCBI Taxonomy" id="3020714"/>
    <lineage>
        <taxon>Bacteria</taxon>
        <taxon>Pseudomonadati</taxon>
        <taxon>Pseudomonadota</taxon>
        <taxon>Gammaproteobacteria</taxon>
        <taxon>Vibrionales</taxon>
        <taxon>Vibrionaceae</taxon>
        <taxon>Vibrio</taxon>
    </lineage>
</organism>
<dbReference type="EMBL" id="JAQLOI010000003">
    <property type="protein sequence ID" value="MDB1126270.1"/>
    <property type="molecule type" value="Genomic_DNA"/>
</dbReference>
<comment type="catalytic activity">
    <reaction evidence="2">
        <text>2 GTP = 3',3'-c-di-GMP + 2 diphosphate</text>
        <dbReference type="Rhea" id="RHEA:24898"/>
        <dbReference type="ChEBI" id="CHEBI:33019"/>
        <dbReference type="ChEBI" id="CHEBI:37565"/>
        <dbReference type="ChEBI" id="CHEBI:58805"/>
        <dbReference type="EC" id="2.7.7.65"/>
    </reaction>
</comment>
<comment type="caution">
    <text evidence="6">The sequence shown here is derived from an EMBL/GenBank/DDBJ whole genome shotgun (WGS) entry which is preliminary data.</text>
</comment>
<dbReference type="PANTHER" id="PTHR45138">
    <property type="entry name" value="REGULATORY COMPONENTS OF SENSORY TRANSDUCTION SYSTEM"/>
    <property type="match status" value="1"/>
</dbReference>
<evidence type="ECO:0000256" key="1">
    <source>
        <dbReference type="ARBA" id="ARBA00012528"/>
    </source>
</evidence>
<dbReference type="CDD" id="cd01949">
    <property type="entry name" value="GGDEF"/>
    <property type="match status" value="1"/>
</dbReference>
<reference evidence="6 7" key="1">
    <citation type="submission" date="2023-01" db="EMBL/GenBank/DDBJ databases">
        <title>Vibrio sp. KJ40-1 sp.nov, isolated from marine algae.</title>
        <authorList>
            <person name="Butt M."/>
            <person name="Kim J.M.J."/>
            <person name="Jeon C.O.C."/>
        </authorList>
    </citation>
    <scope>NUCLEOTIDE SEQUENCE [LARGE SCALE GENOMIC DNA]</scope>
    <source>
        <strain evidence="6 7">KJ40-1</strain>
    </source>
</reference>
<keyword evidence="7" id="KW-1185">Reference proteome</keyword>
<gene>
    <name evidence="6" type="ORF">PGX00_22400</name>
</gene>
<dbReference type="Gene3D" id="3.30.70.270">
    <property type="match status" value="1"/>
</dbReference>
<evidence type="ECO:0000256" key="2">
    <source>
        <dbReference type="ARBA" id="ARBA00034247"/>
    </source>
</evidence>
<evidence type="ECO:0000259" key="5">
    <source>
        <dbReference type="PROSITE" id="PS50887"/>
    </source>
</evidence>
<dbReference type="PROSITE" id="PS50887">
    <property type="entry name" value="GGDEF"/>
    <property type="match status" value="1"/>
</dbReference>
<dbReference type="PANTHER" id="PTHR45138:SF9">
    <property type="entry name" value="DIGUANYLATE CYCLASE DGCM-RELATED"/>
    <property type="match status" value="1"/>
</dbReference>
<feature type="transmembrane region" description="Helical" evidence="4">
    <location>
        <begin position="44"/>
        <end position="76"/>
    </location>
</feature>
<dbReference type="InterPro" id="IPR029787">
    <property type="entry name" value="Nucleotide_cyclase"/>
</dbReference>
<feature type="transmembrane region" description="Helical" evidence="4">
    <location>
        <begin position="122"/>
        <end position="142"/>
    </location>
</feature>
<dbReference type="NCBIfam" id="TIGR00254">
    <property type="entry name" value="GGDEF"/>
    <property type="match status" value="1"/>
</dbReference>
<evidence type="ECO:0000256" key="3">
    <source>
        <dbReference type="SAM" id="MobiDB-lite"/>
    </source>
</evidence>
<name>A0ABT4YY05_9VIBR</name>
<proteinExistence type="predicted"/>
<evidence type="ECO:0000256" key="4">
    <source>
        <dbReference type="SAM" id="Phobius"/>
    </source>
</evidence>
<dbReference type="InterPro" id="IPR043128">
    <property type="entry name" value="Rev_trsase/Diguanyl_cyclase"/>
</dbReference>
<dbReference type="SUPFAM" id="SSF55073">
    <property type="entry name" value="Nucleotide cyclase"/>
    <property type="match status" value="1"/>
</dbReference>
<accession>A0ABT4YY05</accession>
<dbReference type="InterPro" id="IPR050469">
    <property type="entry name" value="Diguanylate_Cyclase"/>
</dbReference>
<protein>
    <recommendedName>
        <fullName evidence="1">diguanylate cyclase</fullName>
        <ecNumber evidence="1">2.7.7.65</ecNumber>
    </recommendedName>
</protein>
<keyword evidence="4" id="KW-0472">Membrane</keyword>
<feature type="domain" description="GGDEF" evidence="5">
    <location>
        <begin position="259"/>
        <end position="408"/>
    </location>
</feature>
<dbReference type="SMART" id="SM00267">
    <property type="entry name" value="GGDEF"/>
    <property type="match status" value="1"/>
</dbReference>
<evidence type="ECO:0000313" key="7">
    <source>
        <dbReference type="Proteomes" id="UP001210678"/>
    </source>
</evidence>
<keyword evidence="4" id="KW-0812">Transmembrane</keyword>
<feature type="transmembrane region" description="Helical" evidence="4">
    <location>
        <begin position="12"/>
        <end position="32"/>
    </location>
</feature>
<feature type="transmembrane region" description="Helical" evidence="4">
    <location>
        <begin position="91"/>
        <end position="110"/>
    </location>
</feature>
<feature type="transmembrane region" description="Helical" evidence="4">
    <location>
        <begin position="215"/>
        <end position="238"/>
    </location>
</feature>
<feature type="region of interest" description="Disordered" evidence="3">
    <location>
        <begin position="345"/>
        <end position="370"/>
    </location>
</feature>